<dbReference type="GO" id="GO:0070290">
    <property type="term" value="F:N-acylphosphatidylethanolamine-specific phospholipase D activity"/>
    <property type="evidence" value="ECO:0007669"/>
    <property type="project" value="InterPro"/>
</dbReference>
<evidence type="ECO:0000313" key="4">
    <source>
        <dbReference type="EMBL" id="TYJ53824.1"/>
    </source>
</evidence>
<dbReference type="PIRSF" id="PIRSF038896">
    <property type="entry name" value="NAPE-PLD"/>
    <property type="match status" value="1"/>
</dbReference>
<dbReference type="GO" id="GO:0005737">
    <property type="term" value="C:cytoplasm"/>
    <property type="evidence" value="ECO:0007669"/>
    <property type="project" value="TreeGrafter"/>
</dbReference>
<reference evidence="4 5" key="1">
    <citation type="submission" date="2017-05" db="EMBL/GenBank/DDBJ databases">
        <title>The Genome Sequence of Tsuchiyaea wingfieldii DSM 27421.</title>
        <authorList>
            <person name="Cuomo C."/>
            <person name="Passer A."/>
            <person name="Billmyre B."/>
            <person name="Heitman J."/>
        </authorList>
    </citation>
    <scope>NUCLEOTIDE SEQUENCE [LARGE SCALE GENOMIC DNA]</scope>
    <source>
        <strain evidence="4 5">DSM 27421</strain>
    </source>
</reference>
<feature type="compositionally biased region" description="Gly residues" evidence="2">
    <location>
        <begin position="130"/>
        <end position="148"/>
    </location>
</feature>
<proteinExistence type="predicted"/>
<dbReference type="InterPro" id="IPR001279">
    <property type="entry name" value="Metallo-B-lactamas"/>
</dbReference>
<feature type="domain" description="Metallo-beta-lactamase" evidence="3">
    <location>
        <begin position="156"/>
        <end position="336"/>
    </location>
</feature>
<gene>
    <name evidence="4" type="ORF">B9479_005510</name>
</gene>
<feature type="binding site" evidence="1">
    <location>
        <position position="200"/>
    </location>
    <ligand>
        <name>an N-acyl-1,2-diacyl-sn-glycero-3-phosphoethanolamine</name>
        <dbReference type="ChEBI" id="CHEBI:62537"/>
    </ligand>
</feature>
<dbReference type="GO" id="GO:0008270">
    <property type="term" value="F:zinc ion binding"/>
    <property type="evidence" value="ECO:0007669"/>
    <property type="project" value="InterPro"/>
</dbReference>
<organism evidence="4 5">
    <name type="scientific">Cryptococcus floricola</name>
    <dbReference type="NCBI Taxonomy" id="2591691"/>
    <lineage>
        <taxon>Eukaryota</taxon>
        <taxon>Fungi</taxon>
        <taxon>Dikarya</taxon>
        <taxon>Basidiomycota</taxon>
        <taxon>Agaricomycotina</taxon>
        <taxon>Tremellomycetes</taxon>
        <taxon>Tremellales</taxon>
        <taxon>Cryptococcaceae</taxon>
        <taxon>Cryptococcus</taxon>
    </lineage>
</organism>
<evidence type="ECO:0000256" key="2">
    <source>
        <dbReference type="SAM" id="MobiDB-lite"/>
    </source>
</evidence>
<feature type="compositionally biased region" description="Gly residues" evidence="2">
    <location>
        <begin position="240"/>
        <end position="250"/>
    </location>
</feature>
<evidence type="ECO:0000256" key="1">
    <source>
        <dbReference type="PIRSR" id="PIRSR038896-50"/>
    </source>
</evidence>
<feature type="region of interest" description="Disordered" evidence="2">
    <location>
        <begin position="1"/>
        <end position="34"/>
    </location>
</feature>
<evidence type="ECO:0000259" key="3">
    <source>
        <dbReference type="Pfam" id="PF12706"/>
    </source>
</evidence>
<feature type="region of interest" description="Disordered" evidence="2">
    <location>
        <begin position="119"/>
        <end position="152"/>
    </location>
</feature>
<dbReference type="Proteomes" id="UP000322245">
    <property type="component" value="Unassembled WGS sequence"/>
</dbReference>
<dbReference type="GO" id="GO:0070291">
    <property type="term" value="P:N-acylethanolamine metabolic process"/>
    <property type="evidence" value="ECO:0007669"/>
    <property type="project" value="TreeGrafter"/>
</dbReference>
<accession>A0A5D3AT01</accession>
<feature type="region of interest" description="Disordered" evidence="2">
    <location>
        <begin position="240"/>
        <end position="265"/>
    </location>
</feature>
<comment type="caution">
    <text evidence="4">The sequence shown here is derived from an EMBL/GenBank/DDBJ whole genome shotgun (WGS) entry which is preliminary data.</text>
</comment>
<dbReference type="AlphaFoldDB" id="A0A5D3AT01"/>
<keyword evidence="5" id="KW-1185">Reference proteome</keyword>
<dbReference type="PANTHER" id="PTHR15032">
    <property type="entry name" value="N-ACYL-PHOSPHATIDYLETHANOLAMINE-HYDROLYZING PHOSPHOLIPASE D"/>
    <property type="match status" value="1"/>
</dbReference>
<dbReference type="SUPFAM" id="SSF56281">
    <property type="entry name" value="Metallo-hydrolase/oxidoreductase"/>
    <property type="match status" value="1"/>
</dbReference>
<dbReference type="Pfam" id="PF12706">
    <property type="entry name" value="Lactamase_B_2"/>
    <property type="match status" value="1"/>
</dbReference>
<sequence length="459" mass="49263">MTKITVHPSPSPDGTPPKTGTKTKTRPAHWSNDHGTKFHNPWESYTWPSLWPLLKTIYLMATTKDPTRAQAKTLIPHIPNPDFGASLLNDTAHGRAGEGEGEKKLKATWLGHASVLVEFPTKPTAPPTGGRVGTVGLGEGDEGTGTGEGKGRRGVRVLFDPVLGEGMAFWGLGPKRDSSTPCKIPSLPQIDIIAISHNHYDHLDLPTLASVLASQKEQYGAEPVLFMPLNNRHVVAGLGLGSGSGSGGGKGEGKGEGKKKGEEGGRVVEMDWWEGRRVVVDGVGEVEMTCTPCQHTSSRYLWDKDNSLWSSWVARDVRPGVVGPTSVFFGGDTGYCFHSPSLHFPSNAPHLPPPPHLPYCPAFKEIGDRLGPFTLGLIPIGAYFPRMSMSGMHASPGDSVRIFRDTKCIQALGIHWGTFRMTAERLTEPPEMLAAAAREAGLGEGVFGVCAIGETRGYS</sequence>
<protein>
    <recommendedName>
        <fullName evidence="3">Metallo-beta-lactamase domain-containing protein</fullName>
    </recommendedName>
</protein>
<dbReference type="InterPro" id="IPR024884">
    <property type="entry name" value="NAPE-PLD"/>
</dbReference>
<feature type="compositionally biased region" description="Basic and acidic residues" evidence="2">
    <location>
        <begin position="251"/>
        <end position="265"/>
    </location>
</feature>
<dbReference type="Gene3D" id="3.60.15.10">
    <property type="entry name" value="Ribonuclease Z/Hydroxyacylglutathione hydrolase-like"/>
    <property type="match status" value="1"/>
</dbReference>
<feature type="binding site" evidence="1">
    <location>
        <position position="393"/>
    </location>
    <ligand>
        <name>an N-acyl-1,2-diacyl-sn-glycero-3-phosphoethanolamine</name>
        <dbReference type="ChEBI" id="CHEBI:62537"/>
    </ligand>
</feature>
<name>A0A5D3AT01_9TREE</name>
<dbReference type="InterPro" id="IPR036866">
    <property type="entry name" value="RibonucZ/Hydroxyglut_hydro"/>
</dbReference>
<dbReference type="EMBL" id="NIDF01000076">
    <property type="protein sequence ID" value="TYJ53824.1"/>
    <property type="molecule type" value="Genomic_DNA"/>
</dbReference>
<dbReference type="GO" id="GO:0070292">
    <property type="term" value="P:N-acylphosphatidylethanolamine metabolic process"/>
    <property type="evidence" value="ECO:0007669"/>
    <property type="project" value="TreeGrafter"/>
</dbReference>
<dbReference type="PANTHER" id="PTHR15032:SF4">
    <property type="entry name" value="N-ACYL-PHOSPHATIDYLETHANOLAMINE-HYDROLYZING PHOSPHOLIPASE D"/>
    <property type="match status" value="1"/>
</dbReference>
<evidence type="ECO:0000313" key="5">
    <source>
        <dbReference type="Proteomes" id="UP000322245"/>
    </source>
</evidence>